<proteinExistence type="predicted"/>
<dbReference type="EMBL" id="JARQGV010000004">
    <property type="protein sequence ID" value="MDT2252697.1"/>
    <property type="molecule type" value="Genomic_DNA"/>
</dbReference>
<dbReference type="AlphaFoldDB" id="A0AAP5JVH5"/>
<organism evidence="1 2">
    <name type="scientific">Paenibacillus larvae</name>
    <dbReference type="NCBI Taxonomy" id="1464"/>
    <lineage>
        <taxon>Bacteria</taxon>
        <taxon>Bacillati</taxon>
        <taxon>Bacillota</taxon>
        <taxon>Bacilli</taxon>
        <taxon>Bacillales</taxon>
        <taxon>Paenibacillaceae</taxon>
        <taxon>Paenibacillus</taxon>
    </lineage>
</organism>
<dbReference type="Proteomes" id="UP001259239">
    <property type="component" value="Unassembled WGS sequence"/>
</dbReference>
<dbReference type="RefSeq" id="WP_036656257.1">
    <property type="nucleotide sequence ID" value="NZ_CBCRXL010000050.1"/>
</dbReference>
<evidence type="ECO:0000313" key="2">
    <source>
        <dbReference type="Proteomes" id="UP001259239"/>
    </source>
</evidence>
<evidence type="ECO:0000313" key="1">
    <source>
        <dbReference type="EMBL" id="MDT2252697.1"/>
    </source>
</evidence>
<name>A0AAP5JVH5_9BACL</name>
<reference evidence="1" key="2">
    <citation type="submission" date="2023-03" db="EMBL/GenBank/DDBJ databases">
        <authorList>
            <person name="Obshta O."/>
            <person name="Zabrodski M.W."/>
            <person name="Soomro T."/>
            <person name="Wilson G."/>
            <person name="Masood F."/>
            <person name="Thebeau J."/>
            <person name="Bezerra Da Silva M.C."/>
            <person name="Raza F."/>
            <person name="Biganski S."/>
            <person name="Jose M."/>
            <person name="Camilli M."/>
            <person name="Kozii I.V."/>
            <person name="Kozii R.V."/>
            <person name="Simko E."/>
            <person name="Wood S.C."/>
        </authorList>
    </citation>
    <scope>NUCLEOTIDE SEQUENCE</scope>
    <source>
        <strain evidence="1">PL001</strain>
    </source>
</reference>
<reference evidence="1" key="1">
    <citation type="journal article" date="2023" name="J. Vet. Diagn. Invest.">
        <title>Oxytetracycline-resistant Paenibacillus larvae identified in commercial beekeeping operations in Saskatchewan using pooled honey sampling.</title>
        <authorList>
            <person name="Obshta O."/>
            <person name="Zabrodski M.W."/>
            <person name="Soomro T."/>
            <person name="Wilson G."/>
            <person name="Masood F."/>
            <person name="Thebeau J."/>
            <person name="Silva M.C.B."/>
            <person name="Biganski S."/>
            <person name="Kozii I.V."/>
            <person name="Koziy R.V."/>
            <person name="Raza M.F."/>
            <person name="Jose M.S."/>
            <person name="Simko E."/>
            <person name="Wood S.C."/>
        </authorList>
    </citation>
    <scope>NUCLEOTIDE SEQUENCE</scope>
    <source>
        <strain evidence="1">PL001</strain>
    </source>
</reference>
<sequence length="71" mass="7883">MLKVWLIRLGSLTDVVLYDTKETALSALAGMLSHDSASKVKGIYEVNLELKTIEEYALGLENMKLTLKKKG</sequence>
<gene>
    <name evidence="1" type="ORF">P7H09_15915</name>
</gene>
<accession>A0AAP5JVH5</accession>
<comment type="caution">
    <text evidence="1">The sequence shown here is derived from an EMBL/GenBank/DDBJ whole genome shotgun (WGS) entry which is preliminary data.</text>
</comment>
<protein>
    <submittedName>
        <fullName evidence="1">Uncharacterized protein</fullName>
    </submittedName>
</protein>